<dbReference type="NCBIfam" id="TIGR01063">
    <property type="entry name" value="gyrA"/>
    <property type="match status" value="1"/>
</dbReference>
<dbReference type="InterPro" id="IPR013760">
    <property type="entry name" value="Topo_IIA-like_dom_sf"/>
</dbReference>
<dbReference type="PANTHER" id="PTHR43493:SF5">
    <property type="entry name" value="DNA GYRASE SUBUNIT A, CHLOROPLASTIC_MITOCHONDRIAL"/>
    <property type="match status" value="1"/>
</dbReference>
<evidence type="ECO:0000313" key="12">
    <source>
        <dbReference type="Proteomes" id="UP000005273"/>
    </source>
</evidence>
<dbReference type="EC" id="5.6.2.2" evidence="8"/>
<dbReference type="SUPFAM" id="SSF101904">
    <property type="entry name" value="GyrA/ParC C-terminal domain-like"/>
    <property type="match status" value="1"/>
</dbReference>
<name>A0A0T5XC53_9BACT</name>
<dbReference type="InterPro" id="IPR035516">
    <property type="entry name" value="Gyrase/topoIV_suA_C"/>
</dbReference>
<dbReference type="InterPro" id="IPR050220">
    <property type="entry name" value="Type_II_DNA_Topoisomerases"/>
</dbReference>
<evidence type="ECO:0000313" key="11">
    <source>
        <dbReference type="EMBL" id="KRT35518.1"/>
    </source>
</evidence>
<sequence length="812" mass="90564">MAESSNIGKVLRLPIEEEIKLSYLDYAMSVIVGRALPDAKDGLKPVQRRILYAMMELGLRSNQPYRKSARIVGETMGKYHPHGDAAIYDAMVRMAQDFSMRYPLVDGQGNFGSIDGDPPAAMRYTEARLSPLGEEMLRDINEDTVDWGPNFDETLQEPLVLPSLLPNLLVNGSSGIAVGMATNIPPHNLSEVVDALCLLIDRGEDVELGDIIEVMPGPDFPTGGTITGREGIINAYRTGRGKIVLRGRVSIEQMKRGKTSLIVTEIPYMVNKVTLIEIIARGVQEGHLTGIADLRDESDRDGIRVVIELQRDADPHLVLKQLYSRTPLQTTFGVINLALVNGVPRELGLIELLKIFLDHRRDVVRRRTNYRLRKAEERAHIVEGLVKALDMIDEIIALIKRSKDAQEARVGLMDNFGFTELQAQAILDMRLQRLTNLERSKLEEELRHLLKDIEMYHSILENPSVLDSVVKEELTELKRQYGDARKTEIVDELVEVADDELIPEEDIVVVLSKDGYLRRASLGDYHLQGRGGKGIKGLKQKDDEVEMFAATTTHHDIFLFTSKGRVFAIKGYLLPEPKNGKGKHVSSFFTLEENERVVAIKEDTMHGARFVFFATERGIAKRLDVSELANLTRAGRRVITLDDGDFIARVRFTSGEDELLFVSAKGQALRTSEQEFRPMGRQARGVRAIRLSESDVLVGCEPLQEGMAILFISEKGVGKRTSFDEFPLHHRGGSGVRAMRLSSRTGSLVGAWSVTEDDEVMIVTSKGRVTRIAVRNVPVLSRTATGSILVRLDQGDSVADITIVRDDAMEEV</sequence>
<dbReference type="RefSeq" id="WP_057940780.1">
    <property type="nucleotide sequence ID" value="NZ_ACJX03000001.1"/>
</dbReference>
<keyword evidence="3 8" id="KW-0547">Nucleotide-binding</keyword>
<dbReference type="SUPFAM" id="SSF56719">
    <property type="entry name" value="Type II DNA topoisomerase"/>
    <property type="match status" value="1"/>
</dbReference>
<dbReference type="Gene3D" id="3.90.199.10">
    <property type="entry name" value="Topoisomerase II, domain 5"/>
    <property type="match status" value="1"/>
</dbReference>
<dbReference type="NCBIfam" id="NF004043">
    <property type="entry name" value="PRK05560.1"/>
    <property type="match status" value="1"/>
</dbReference>
<comment type="subcellular location">
    <subcellularLocation>
        <location evidence="8">Cytoplasm</location>
    </subcellularLocation>
</comment>
<gene>
    <name evidence="8" type="primary">gyrA</name>
    <name evidence="11" type="ORF">HMPREF1705_02750</name>
</gene>
<dbReference type="FunFam" id="1.10.268.10:FF:000001">
    <property type="entry name" value="DNA gyrase subunit A"/>
    <property type="match status" value="1"/>
</dbReference>
<dbReference type="GO" id="GO:0003677">
    <property type="term" value="F:DNA binding"/>
    <property type="evidence" value="ECO:0007669"/>
    <property type="project" value="UniProtKB-UniRule"/>
</dbReference>
<dbReference type="GO" id="GO:0009330">
    <property type="term" value="C:DNA topoisomerase type II (double strand cut, ATP-hydrolyzing) complex"/>
    <property type="evidence" value="ECO:0007669"/>
    <property type="project" value="TreeGrafter"/>
</dbReference>
<reference evidence="12" key="1">
    <citation type="submission" date="2012-09" db="EMBL/GenBank/DDBJ databases">
        <authorList>
            <person name="Weinstock G."/>
            <person name="Sodergren E."/>
            <person name="Clifton S."/>
            <person name="Fulton L."/>
            <person name="Fulton B."/>
            <person name="Courtney L."/>
            <person name="Fronick C."/>
            <person name="Harrison M."/>
            <person name="Strong C."/>
            <person name="Farmer C."/>
            <person name="Delehaunty K."/>
            <person name="Markovic C."/>
            <person name="Hall O."/>
            <person name="Minx P."/>
            <person name="Tomlinson C."/>
            <person name="Mitreva M."/>
            <person name="Nelson J."/>
            <person name="Hou S."/>
            <person name="Wollam A."/>
            <person name="Pepin K.H."/>
            <person name="Johnson M."/>
            <person name="Bhonagiri V."/>
            <person name="Nash W.E."/>
            <person name="Suruliraj S."/>
            <person name="Warren W."/>
            <person name="Chinwalla A."/>
            <person name="Mardis E.R."/>
            <person name="Wilson R.K."/>
        </authorList>
    </citation>
    <scope>NUCLEOTIDE SEQUENCE [LARGE SCALE GENOMIC DNA]</scope>
    <source>
        <strain evidence="12">OS1</strain>
    </source>
</reference>
<evidence type="ECO:0000256" key="8">
    <source>
        <dbReference type="HAMAP-Rule" id="MF_01897"/>
    </source>
</evidence>
<dbReference type="GO" id="GO:0006265">
    <property type="term" value="P:DNA topological change"/>
    <property type="evidence" value="ECO:0007669"/>
    <property type="project" value="UniProtKB-UniRule"/>
</dbReference>
<evidence type="ECO:0000256" key="2">
    <source>
        <dbReference type="ARBA" id="ARBA00008263"/>
    </source>
</evidence>
<keyword evidence="7 8" id="KW-0413">Isomerase</keyword>
<feature type="active site" description="O-(5'-phospho-DNA)-tyrosine intermediate" evidence="8 9">
    <location>
        <position position="124"/>
    </location>
</feature>
<evidence type="ECO:0000256" key="7">
    <source>
        <dbReference type="ARBA" id="ARBA00023235"/>
    </source>
</evidence>
<protein>
    <recommendedName>
        <fullName evidence="8">DNA gyrase subunit A</fullName>
        <ecNumber evidence="8">5.6.2.2</ecNumber>
    </recommendedName>
</protein>
<comment type="similarity">
    <text evidence="2 8">Belongs to the type II topoisomerase GyrA/ParC subunit family.</text>
</comment>
<dbReference type="Proteomes" id="UP000005273">
    <property type="component" value="Unassembled WGS sequence"/>
</dbReference>
<feature type="domain" description="Topo IIA-type catalytic" evidence="10">
    <location>
        <begin position="36"/>
        <end position="507"/>
    </location>
</feature>
<comment type="catalytic activity">
    <reaction evidence="1 8 9">
        <text>ATP-dependent breakage, passage and rejoining of double-stranded DNA.</text>
        <dbReference type="EC" id="5.6.2.2"/>
    </reaction>
</comment>
<comment type="miscellaneous">
    <text evidence="8">Few gyrases are as efficient as E.coli at forming negative supercoils. Not all organisms have 2 type II topoisomerases; in organisms with a single type II topoisomerase this enzyme also has to decatenate newly replicated chromosomes.</text>
</comment>
<dbReference type="Gene3D" id="2.120.10.90">
    <property type="entry name" value="DNA gyrase/topoisomerase IV, subunit A, C-terminal"/>
    <property type="match status" value="1"/>
</dbReference>
<keyword evidence="12" id="KW-1185">Reference proteome</keyword>
<dbReference type="Gene3D" id="1.10.268.10">
    <property type="entry name" value="Topoisomerase, domain 3"/>
    <property type="match status" value="1"/>
</dbReference>
<dbReference type="PROSITE" id="PS52040">
    <property type="entry name" value="TOPO_IIA"/>
    <property type="match status" value="1"/>
</dbReference>
<accession>A0A0T5XC53</accession>
<dbReference type="InterPro" id="IPR005743">
    <property type="entry name" value="GyrA"/>
</dbReference>
<dbReference type="NCBIfam" id="NF004044">
    <property type="entry name" value="PRK05561.1"/>
    <property type="match status" value="1"/>
</dbReference>
<dbReference type="eggNOG" id="COG0188">
    <property type="taxonomic scope" value="Bacteria"/>
</dbReference>
<dbReference type="OrthoDB" id="9806486at2"/>
<comment type="subunit">
    <text evidence="8">Heterotetramer, composed of two GyrA and two GyrB chains. In the heterotetramer, GyrA contains the active site tyrosine that forms a transient covalent intermediate with DNA, while GyrB binds cofactors and catalyzes ATP hydrolysis.</text>
</comment>
<dbReference type="FunFam" id="3.90.199.10:FF:000001">
    <property type="entry name" value="DNA gyrase subunit A"/>
    <property type="match status" value="1"/>
</dbReference>
<dbReference type="GO" id="GO:0005524">
    <property type="term" value="F:ATP binding"/>
    <property type="evidence" value="ECO:0007669"/>
    <property type="project" value="UniProtKB-UniRule"/>
</dbReference>
<dbReference type="HAMAP" id="MF_01897">
    <property type="entry name" value="GyrA"/>
    <property type="match status" value="1"/>
</dbReference>
<dbReference type="EMBL" id="ACJX03000001">
    <property type="protein sequence ID" value="KRT35518.1"/>
    <property type="molecule type" value="Genomic_DNA"/>
</dbReference>
<comment type="caution">
    <text evidence="11">The sequence shown here is derived from an EMBL/GenBank/DDBJ whole genome shotgun (WGS) entry which is preliminary data.</text>
</comment>
<dbReference type="CDD" id="cd00187">
    <property type="entry name" value="TOP4c"/>
    <property type="match status" value="1"/>
</dbReference>
<dbReference type="InterPro" id="IPR006691">
    <property type="entry name" value="GyrA/parC_rep"/>
</dbReference>
<dbReference type="Pfam" id="PF00521">
    <property type="entry name" value="DNA_topoisoIV"/>
    <property type="match status" value="1"/>
</dbReference>
<evidence type="ECO:0000256" key="9">
    <source>
        <dbReference type="PROSITE-ProRule" id="PRU01384"/>
    </source>
</evidence>
<dbReference type="GO" id="GO:0006261">
    <property type="term" value="P:DNA-templated DNA replication"/>
    <property type="evidence" value="ECO:0007669"/>
    <property type="project" value="UniProtKB-UniRule"/>
</dbReference>
<dbReference type="FunFam" id="3.30.1360.40:FF:000002">
    <property type="entry name" value="DNA gyrase subunit A"/>
    <property type="match status" value="1"/>
</dbReference>
<dbReference type="Gene3D" id="3.30.1360.40">
    <property type="match status" value="1"/>
</dbReference>
<keyword evidence="8" id="KW-0963">Cytoplasm</keyword>
<evidence type="ECO:0000256" key="1">
    <source>
        <dbReference type="ARBA" id="ARBA00000185"/>
    </source>
</evidence>
<dbReference type="GO" id="GO:0005737">
    <property type="term" value="C:cytoplasm"/>
    <property type="evidence" value="ECO:0007669"/>
    <property type="project" value="UniProtKB-SubCell"/>
</dbReference>
<evidence type="ECO:0000259" key="10">
    <source>
        <dbReference type="PROSITE" id="PS52040"/>
    </source>
</evidence>
<dbReference type="SMART" id="SM00434">
    <property type="entry name" value="TOP4c"/>
    <property type="match status" value="1"/>
</dbReference>
<evidence type="ECO:0000256" key="6">
    <source>
        <dbReference type="ARBA" id="ARBA00023125"/>
    </source>
</evidence>
<comment type="function">
    <text evidence="8">A type II topoisomerase that negatively supercoils closed circular double-stranded (ds) DNA in an ATP-dependent manner to modulate DNA topology and maintain chromosomes in an underwound state. Negative supercoiling favors strand separation, and DNA replication, transcription, recombination and repair, all of which involve strand separation. Also able to catalyze the interconversion of other topological isomers of dsDNA rings, including catenanes and knotted rings. Type II topoisomerases break and join 2 DNA strands simultaneously in an ATP-dependent manner.</text>
</comment>
<dbReference type="AlphaFoldDB" id="A0A0T5XC53"/>
<dbReference type="PANTHER" id="PTHR43493">
    <property type="entry name" value="DNA GYRASE/TOPOISOMERASE SUBUNIT A"/>
    <property type="match status" value="1"/>
</dbReference>
<proteinExistence type="inferred from homology"/>
<organism evidence="11 12">
    <name type="scientific">Acetomicrobium hydrogeniformans ATCC BAA-1850</name>
    <dbReference type="NCBI Taxonomy" id="592015"/>
    <lineage>
        <taxon>Bacteria</taxon>
        <taxon>Thermotogati</taxon>
        <taxon>Synergistota</taxon>
        <taxon>Synergistia</taxon>
        <taxon>Synergistales</taxon>
        <taxon>Acetomicrobiaceae</taxon>
        <taxon>Acetomicrobium</taxon>
    </lineage>
</organism>
<dbReference type="InterPro" id="IPR013757">
    <property type="entry name" value="Topo_IIA_A_a_sf"/>
</dbReference>
<keyword evidence="4 8" id="KW-0067">ATP-binding</keyword>
<dbReference type="GO" id="GO:0034335">
    <property type="term" value="F:DNA negative supercoiling activity"/>
    <property type="evidence" value="ECO:0007669"/>
    <property type="project" value="UniProtKB-ARBA"/>
</dbReference>
<evidence type="ECO:0000256" key="5">
    <source>
        <dbReference type="ARBA" id="ARBA00023029"/>
    </source>
</evidence>
<dbReference type="InterPro" id="IPR013758">
    <property type="entry name" value="Topo_IIA_A/C_ab"/>
</dbReference>
<dbReference type="STRING" id="592015.HMPREF1705_02750"/>
<keyword evidence="6 8" id="KW-0238">DNA-binding</keyword>
<dbReference type="InterPro" id="IPR002205">
    <property type="entry name" value="Topo_IIA_dom_A"/>
</dbReference>
<dbReference type="GO" id="GO:0005694">
    <property type="term" value="C:chromosome"/>
    <property type="evidence" value="ECO:0007669"/>
    <property type="project" value="InterPro"/>
</dbReference>
<feature type="short sequence motif" description="GyrA-box" evidence="8">
    <location>
        <begin position="528"/>
        <end position="534"/>
    </location>
</feature>
<keyword evidence="5 8" id="KW-0799">Topoisomerase</keyword>
<dbReference type="Pfam" id="PF03989">
    <property type="entry name" value="DNA_gyraseA_C"/>
    <property type="match status" value="6"/>
</dbReference>
<evidence type="ECO:0000256" key="3">
    <source>
        <dbReference type="ARBA" id="ARBA00022741"/>
    </source>
</evidence>
<evidence type="ECO:0000256" key="4">
    <source>
        <dbReference type="ARBA" id="ARBA00022840"/>
    </source>
</evidence>